<dbReference type="AlphaFoldDB" id="A0A371IG60"/>
<dbReference type="Proteomes" id="UP000257109">
    <property type="component" value="Unassembled WGS sequence"/>
</dbReference>
<name>A0A371IG60_MUCPR</name>
<evidence type="ECO:0008006" key="3">
    <source>
        <dbReference type="Google" id="ProtNLM"/>
    </source>
</evidence>
<sequence length="194" mass="22156">MCLDYEGKSSFNISSSISQNTWILDSKTTDHMISFPNDFTLYSKVLGKQLLTIANGEHVSIVGIDNIQLAYRERSLPKHTLDFLGRQAKSKVIILYSKHSFDGKLNLLVYVDDMIIVGDDETERLTLKERVATHFEMKNLEKLNFLFQKGHIYLPKKICIDLKLTKKFGCKTTKVLIEQNHKIGSEEGSLVKKS</sequence>
<comment type="caution">
    <text evidence="1">The sequence shown here is derived from an EMBL/GenBank/DDBJ whole genome shotgun (WGS) entry which is preliminary data.</text>
</comment>
<evidence type="ECO:0000313" key="1">
    <source>
        <dbReference type="EMBL" id="RDY13990.1"/>
    </source>
</evidence>
<protein>
    <recommendedName>
        <fullName evidence="3">Reverse transcriptase Ty1/copia-type domain-containing protein</fullName>
    </recommendedName>
</protein>
<evidence type="ECO:0000313" key="2">
    <source>
        <dbReference type="Proteomes" id="UP000257109"/>
    </source>
</evidence>
<dbReference type="OrthoDB" id="1411639at2759"/>
<dbReference type="EMBL" id="QJKJ01000160">
    <property type="protein sequence ID" value="RDY13990.1"/>
    <property type="molecule type" value="Genomic_DNA"/>
</dbReference>
<keyword evidence="2" id="KW-1185">Reference proteome</keyword>
<accession>A0A371IG60</accession>
<organism evidence="1 2">
    <name type="scientific">Mucuna pruriens</name>
    <name type="common">Velvet bean</name>
    <name type="synonym">Dolichos pruriens</name>
    <dbReference type="NCBI Taxonomy" id="157652"/>
    <lineage>
        <taxon>Eukaryota</taxon>
        <taxon>Viridiplantae</taxon>
        <taxon>Streptophyta</taxon>
        <taxon>Embryophyta</taxon>
        <taxon>Tracheophyta</taxon>
        <taxon>Spermatophyta</taxon>
        <taxon>Magnoliopsida</taxon>
        <taxon>eudicotyledons</taxon>
        <taxon>Gunneridae</taxon>
        <taxon>Pentapetalae</taxon>
        <taxon>rosids</taxon>
        <taxon>fabids</taxon>
        <taxon>Fabales</taxon>
        <taxon>Fabaceae</taxon>
        <taxon>Papilionoideae</taxon>
        <taxon>50 kb inversion clade</taxon>
        <taxon>NPAAA clade</taxon>
        <taxon>indigoferoid/millettioid clade</taxon>
        <taxon>Phaseoleae</taxon>
        <taxon>Mucuna</taxon>
    </lineage>
</organism>
<gene>
    <name evidence="1" type="ORF">CR513_00996</name>
</gene>
<proteinExistence type="predicted"/>
<feature type="non-terminal residue" evidence="1">
    <location>
        <position position="1"/>
    </location>
</feature>
<reference evidence="1" key="1">
    <citation type="submission" date="2018-05" db="EMBL/GenBank/DDBJ databases">
        <title>Draft genome of Mucuna pruriens seed.</title>
        <authorList>
            <person name="Nnadi N.E."/>
            <person name="Vos R."/>
            <person name="Hasami M.H."/>
            <person name="Devisetty U.K."/>
            <person name="Aguiy J.C."/>
        </authorList>
    </citation>
    <scope>NUCLEOTIDE SEQUENCE [LARGE SCALE GENOMIC DNA]</scope>
    <source>
        <strain evidence="1">JCA_2017</strain>
    </source>
</reference>